<evidence type="ECO:0000259" key="1">
    <source>
        <dbReference type="PROSITE" id="PS50914"/>
    </source>
</evidence>
<dbReference type="GO" id="GO:0015627">
    <property type="term" value="C:type II protein secretion system complex"/>
    <property type="evidence" value="ECO:0007669"/>
    <property type="project" value="TreeGrafter"/>
</dbReference>
<protein>
    <recommendedName>
        <fullName evidence="1">BON domain-containing protein</fullName>
    </recommendedName>
</protein>
<dbReference type="InterPro" id="IPR001775">
    <property type="entry name" value="GspD/PilQ"/>
</dbReference>
<dbReference type="Pfam" id="PF13629">
    <property type="entry name" value="T2SS-T3SS_pil_N"/>
    <property type="match status" value="1"/>
</dbReference>
<dbReference type="InterPro" id="IPR032789">
    <property type="entry name" value="T2SS-T3SS_pil_N"/>
</dbReference>
<name>A0A380T890_9ZZZZ</name>
<dbReference type="InterPro" id="IPR004846">
    <property type="entry name" value="T2SS/T3SS_dom"/>
</dbReference>
<feature type="domain" description="BON" evidence="1">
    <location>
        <begin position="107"/>
        <end position="177"/>
    </location>
</feature>
<dbReference type="InterPro" id="IPR050810">
    <property type="entry name" value="Bact_Secretion_Sys_Channel"/>
</dbReference>
<dbReference type="GO" id="GO:0009306">
    <property type="term" value="P:protein secretion"/>
    <property type="evidence" value="ECO:0007669"/>
    <property type="project" value="InterPro"/>
</dbReference>
<reference evidence="2" key="1">
    <citation type="submission" date="2018-07" db="EMBL/GenBank/DDBJ databases">
        <authorList>
            <person name="Quirk P.G."/>
            <person name="Krulwich T.A."/>
        </authorList>
    </citation>
    <scope>NUCLEOTIDE SEQUENCE</scope>
</reference>
<sequence length="465" mass="49621">MMTPSARPRAPQLWRVAALVLALLVGAPPHPAETAEVLSSQRSTVTVEVNKGAVVTLPRAASTLFVANPEVADIQMKSPRLIYLMGKRPGDTTLFAVDEREQVFANIDVSVTHNLSRLKDAIRSLHPDASVRVSSIEGAVVLDGKVGSATVAEDVREFASQVIGDKGRVINRLSVDAPSQVNLRVRIAEVDRDIEKELGINWEYVGEMFGYDLAVSLINPLSSVVTNTAVLGTPGRDLSAVIRALEEEGLISLLAEPNLTALSGETASFLAGGEFPILVPDDDSITIEFKKFGVSLAFTPTILGESRINLHVRPEVSQLTNEGSISFPVGFNNAVTVPALSVRRAETTVELSSGQSFAIAGLLSNDTAHNVSKVPGLADVPVIGRLFSSDKFKREESELVIIVTPYLVRPTNDRLALPTDGFAPPNDRERIVPSGTWKQSANPGAATTVRPDGARVGGTAGFVLE</sequence>
<accession>A0A380T890</accession>
<dbReference type="PRINTS" id="PR00811">
    <property type="entry name" value="BCTERIALGSPD"/>
</dbReference>
<dbReference type="PROSITE" id="PS50914">
    <property type="entry name" value="BON"/>
    <property type="match status" value="1"/>
</dbReference>
<dbReference type="AlphaFoldDB" id="A0A380T890"/>
<dbReference type="EMBL" id="UIDG01000018">
    <property type="protein sequence ID" value="SUS03958.1"/>
    <property type="molecule type" value="Genomic_DNA"/>
</dbReference>
<evidence type="ECO:0000313" key="2">
    <source>
        <dbReference type="EMBL" id="SUS03958.1"/>
    </source>
</evidence>
<dbReference type="Pfam" id="PF00263">
    <property type="entry name" value="Secretin"/>
    <property type="match status" value="1"/>
</dbReference>
<dbReference type="InterPro" id="IPR007055">
    <property type="entry name" value="BON_dom"/>
</dbReference>
<dbReference type="PANTHER" id="PTHR30332:SF17">
    <property type="entry name" value="TYPE IV PILIATION SYSTEM PROTEIN DR_0774-RELATED"/>
    <property type="match status" value="1"/>
</dbReference>
<proteinExistence type="predicted"/>
<dbReference type="PANTHER" id="PTHR30332">
    <property type="entry name" value="PROBABLE GENERAL SECRETION PATHWAY PROTEIN D"/>
    <property type="match status" value="1"/>
</dbReference>
<organism evidence="2">
    <name type="scientific">metagenome</name>
    <dbReference type="NCBI Taxonomy" id="256318"/>
    <lineage>
        <taxon>unclassified sequences</taxon>
        <taxon>metagenomes</taxon>
    </lineage>
</organism>
<gene>
    <name evidence="2" type="ORF">DF3PB_1140005</name>
</gene>